<dbReference type="EMBL" id="QTSX02002973">
    <property type="protein sequence ID" value="KAJ9072701.1"/>
    <property type="molecule type" value="Genomic_DNA"/>
</dbReference>
<gene>
    <name evidence="1" type="ORF">DSO57_1024525</name>
</gene>
<keyword evidence="2" id="KW-1185">Reference proteome</keyword>
<organism evidence="1 2">
    <name type="scientific">Entomophthora muscae</name>
    <dbReference type="NCBI Taxonomy" id="34485"/>
    <lineage>
        <taxon>Eukaryota</taxon>
        <taxon>Fungi</taxon>
        <taxon>Fungi incertae sedis</taxon>
        <taxon>Zoopagomycota</taxon>
        <taxon>Entomophthoromycotina</taxon>
        <taxon>Entomophthoromycetes</taxon>
        <taxon>Entomophthorales</taxon>
        <taxon>Entomophthoraceae</taxon>
        <taxon>Entomophthora</taxon>
    </lineage>
</organism>
<accession>A0ACC2TE50</accession>
<evidence type="ECO:0000313" key="2">
    <source>
        <dbReference type="Proteomes" id="UP001165960"/>
    </source>
</evidence>
<protein>
    <submittedName>
        <fullName evidence="1">Uncharacterized protein</fullName>
    </submittedName>
</protein>
<reference evidence="1" key="1">
    <citation type="submission" date="2022-04" db="EMBL/GenBank/DDBJ databases">
        <title>Genome of the entomopathogenic fungus Entomophthora muscae.</title>
        <authorList>
            <person name="Elya C."/>
            <person name="Lovett B.R."/>
            <person name="Lee E."/>
            <person name="Macias A.M."/>
            <person name="Hajek A.E."/>
            <person name="De Bivort B.L."/>
            <person name="Kasson M.T."/>
            <person name="De Fine Licht H.H."/>
            <person name="Stajich J.E."/>
        </authorList>
    </citation>
    <scope>NUCLEOTIDE SEQUENCE</scope>
    <source>
        <strain evidence="1">Berkeley</strain>
    </source>
</reference>
<name>A0ACC2TE50_9FUNG</name>
<evidence type="ECO:0000313" key="1">
    <source>
        <dbReference type="EMBL" id="KAJ9072701.1"/>
    </source>
</evidence>
<comment type="caution">
    <text evidence="1">The sequence shown here is derived from an EMBL/GenBank/DDBJ whole genome shotgun (WGS) entry which is preliminary data.</text>
</comment>
<dbReference type="Proteomes" id="UP001165960">
    <property type="component" value="Unassembled WGS sequence"/>
</dbReference>
<proteinExistence type="predicted"/>
<sequence length="238" mass="26556">MRFEVILLACAAAKLDRRFMMHRVGGYKAHRPLPPAPKLPPPVVEESLVNSNYHGKVPRVASMKLGSGMFWADSTPFTDYHPNKNLTRQSKLCRAGDGLEPACYLKVDEGYYWLDPEPLSQTFECLDTPCLVFTDAEITIGWKASNPSGISLSTAAAFFNSSFGDPFTEIYSPPFSTHLTTPGRVTILFKPLVYFITLAPYSHATYGCPSEQVYIPLRAKNRYLSGAFFLRNQSSIQV</sequence>